<dbReference type="RefSeq" id="XP_066709757.1">
    <property type="nucleotide sequence ID" value="XM_066864796.1"/>
</dbReference>
<feature type="compositionally biased region" description="Polar residues" evidence="1">
    <location>
        <begin position="68"/>
        <end position="78"/>
    </location>
</feature>
<dbReference type="EMBL" id="JAQQWL010000013">
    <property type="protein sequence ID" value="KAK8042904.1"/>
    <property type="molecule type" value="Genomic_DNA"/>
</dbReference>
<proteinExistence type="predicted"/>
<evidence type="ECO:0000313" key="2">
    <source>
        <dbReference type="EMBL" id="KAK8042904.1"/>
    </source>
</evidence>
<feature type="region of interest" description="Disordered" evidence="1">
    <location>
        <begin position="68"/>
        <end position="95"/>
    </location>
</feature>
<organism evidence="2 3">
    <name type="scientific">Apiospora phragmitis</name>
    <dbReference type="NCBI Taxonomy" id="2905665"/>
    <lineage>
        <taxon>Eukaryota</taxon>
        <taxon>Fungi</taxon>
        <taxon>Dikarya</taxon>
        <taxon>Ascomycota</taxon>
        <taxon>Pezizomycotina</taxon>
        <taxon>Sordariomycetes</taxon>
        <taxon>Xylariomycetidae</taxon>
        <taxon>Amphisphaeriales</taxon>
        <taxon>Apiosporaceae</taxon>
        <taxon>Apiospora</taxon>
    </lineage>
</organism>
<reference evidence="2 3" key="1">
    <citation type="submission" date="2023-01" db="EMBL/GenBank/DDBJ databases">
        <title>Analysis of 21 Apiospora genomes using comparative genomics revels a genus with tremendous synthesis potential of carbohydrate active enzymes and secondary metabolites.</title>
        <authorList>
            <person name="Sorensen T."/>
        </authorList>
    </citation>
    <scope>NUCLEOTIDE SEQUENCE [LARGE SCALE GENOMIC DNA]</scope>
    <source>
        <strain evidence="2 3">CBS 135458</strain>
    </source>
</reference>
<evidence type="ECO:0000256" key="1">
    <source>
        <dbReference type="SAM" id="MobiDB-lite"/>
    </source>
</evidence>
<gene>
    <name evidence="2" type="ORF">PG994_013387</name>
</gene>
<feature type="compositionally biased region" description="Basic residues" evidence="1">
    <location>
        <begin position="20"/>
        <end position="35"/>
    </location>
</feature>
<evidence type="ECO:0000313" key="3">
    <source>
        <dbReference type="Proteomes" id="UP001480595"/>
    </source>
</evidence>
<keyword evidence="3" id="KW-1185">Reference proteome</keyword>
<name>A0ABR1TAQ8_9PEZI</name>
<comment type="caution">
    <text evidence="2">The sequence shown here is derived from an EMBL/GenBank/DDBJ whole genome shotgun (WGS) entry which is preliminary data.</text>
</comment>
<dbReference type="GeneID" id="92097859"/>
<protein>
    <submittedName>
        <fullName evidence="2">Uncharacterized protein</fullName>
    </submittedName>
</protein>
<feature type="region of interest" description="Disordered" evidence="1">
    <location>
        <begin position="1"/>
        <end position="35"/>
    </location>
</feature>
<sequence length="95" mass="10840">MGFMQVLPEPPVTNSERHSNNKKRHHQRGFRDLHGHKRRFIIPTHFQPYQRGPELQHNCGYYGFVGSGINNTNRGSNSKPDDIGAGSPEQMAEWG</sequence>
<accession>A0ABR1TAQ8</accession>
<dbReference type="Proteomes" id="UP001480595">
    <property type="component" value="Unassembled WGS sequence"/>
</dbReference>